<evidence type="ECO:0000256" key="1">
    <source>
        <dbReference type="ARBA" id="ARBA00023015"/>
    </source>
</evidence>
<dbReference type="SUPFAM" id="SSF101941">
    <property type="entry name" value="NAC domain"/>
    <property type="match status" value="1"/>
</dbReference>
<dbReference type="InterPro" id="IPR003441">
    <property type="entry name" value="NAC-dom"/>
</dbReference>
<dbReference type="PANTHER" id="PTHR31719">
    <property type="entry name" value="NAC TRANSCRIPTION FACTOR 56"/>
    <property type="match status" value="1"/>
</dbReference>
<dbReference type="Gene3D" id="2.170.150.80">
    <property type="entry name" value="NAC domain"/>
    <property type="match status" value="1"/>
</dbReference>
<evidence type="ECO:0000256" key="5">
    <source>
        <dbReference type="SAM" id="MobiDB-lite"/>
    </source>
</evidence>
<organism evidence="7 8">
    <name type="scientific">Hevea brasiliensis</name>
    <name type="common">Para rubber tree</name>
    <name type="synonym">Siphonia brasiliensis</name>
    <dbReference type="NCBI Taxonomy" id="3981"/>
    <lineage>
        <taxon>Eukaryota</taxon>
        <taxon>Viridiplantae</taxon>
        <taxon>Streptophyta</taxon>
        <taxon>Embryophyta</taxon>
        <taxon>Tracheophyta</taxon>
        <taxon>Spermatophyta</taxon>
        <taxon>Magnoliopsida</taxon>
        <taxon>eudicotyledons</taxon>
        <taxon>Gunneridae</taxon>
        <taxon>Pentapetalae</taxon>
        <taxon>rosids</taxon>
        <taxon>fabids</taxon>
        <taxon>Malpighiales</taxon>
        <taxon>Euphorbiaceae</taxon>
        <taxon>Crotonoideae</taxon>
        <taxon>Micrandreae</taxon>
        <taxon>Hevea</taxon>
    </lineage>
</organism>
<dbReference type="PANTHER" id="PTHR31719:SF179">
    <property type="entry name" value="OS08G0148400 PROTEIN"/>
    <property type="match status" value="1"/>
</dbReference>
<gene>
    <name evidence="7" type="ORF">P3X46_013557</name>
</gene>
<protein>
    <recommendedName>
        <fullName evidence="6">NAC domain-containing protein</fullName>
    </recommendedName>
</protein>
<keyword evidence="4" id="KW-0539">Nucleus</keyword>
<evidence type="ECO:0000256" key="3">
    <source>
        <dbReference type="ARBA" id="ARBA00023163"/>
    </source>
</evidence>
<keyword evidence="8" id="KW-1185">Reference proteome</keyword>
<dbReference type="PROSITE" id="PS51005">
    <property type="entry name" value="NAC"/>
    <property type="match status" value="1"/>
</dbReference>
<evidence type="ECO:0000256" key="4">
    <source>
        <dbReference type="ARBA" id="ARBA00023242"/>
    </source>
</evidence>
<comment type="caution">
    <text evidence="7">The sequence shown here is derived from an EMBL/GenBank/DDBJ whole genome shotgun (WGS) entry which is preliminary data.</text>
</comment>
<keyword evidence="2" id="KW-0238">DNA-binding</keyword>
<dbReference type="Proteomes" id="UP001174677">
    <property type="component" value="Chromosome 8"/>
</dbReference>
<feature type="domain" description="NAC" evidence="6">
    <location>
        <begin position="28"/>
        <end position="189"/>
    </location>
</feature>
<keyword evidence="3" id="KW-0804">Transcription</keyword>
<dbReference type="Pfam" id="PF02365">
    <property type="entry name" value="NAM"/>
    <property type="match status" value="1"/>
</dbReference>
<sequence length="439" mass="50169">MEENHNKNKGVAANCSGDDDDEKYVNSLPVGYRFAPHDDELILDYLLKKIKKLPLPRNRIHEVDLYKYSPRKLTEIYKLNIARESEWYFFTAREKKYPNGSRPNRSAGDGFWKPTGTDKAIPNNKNPVGFRKSLDYYSGKQGEGSKTDWKMHEYLLNPKLVSSTTTSRPKNPLQPMLLDEWVLCKIYKTKAERKKNNNDEDGGTTINSETEISKADDSTAQPPEYDNSLMIFEENENGFGSYYPPPLTLNNFVYDPPPMNNTLNYNFNYDPPPVNNTFSDSFVYNVPPIQSYLPSSYSYDFQPIYGCPDQVCYSDCMEMPTINNNQSMPTEESIPSFPTIQSIYGYGDQVCYSDCMEMPTMNNHQSEEPIPSLQPVHLIHGFGDQVCYSDCMEMPTMNNHQSVPSEESIPSVQPAAEKNNFLGAQPNSSRSAYSYWRVS</sequence>
<evidence type="ECO:0000256" key="2">
    <source>
        <dbReference type="ARBA" id="ARBA00023125"/>
    </source>
</evidence>
<keyword evidence="1" id="KW-0805">Transcription regulation</keyword>
<evidence type="ECO:0000313" key="8">
    <source>
        <dbReference type="Proteomes" id="UP001174677"/>
    </source>
</evidence>
<dbReference type="EMBL" id="JARPOI010000008">
    <property type="protein sequence ID" value="KAJ9174965.1"/>
    <property type="molecule type" value="Genomic_DNA"/>
</dbReference>
<feature type="region of interest" description="Disordered" evidence="5">
    <location>
        <begin position="419"/>
        <end position="439"/>
    </location>
</feature>
<reference evidence="7 8" key="1">
    <citation type="journal article" date="2023" name="Plant Biotechnol. J.">
        <title>Chromosome-level wild Hevea brasiliensis genome provides new tools for genomic-assisted breeding and valuable loci to elevate rubber yield.</title>
        <authorList>
            <person name="Cheng H."/>
            <person name="Song X."/>
            <person name="Hu Y."/>
            <person name="Wu T."/>
            <person name="Yang Q."/>
            <person name="An Z."/>
            <person name="Feng S."/>
            <person name="Deng Z."/>
            <person name="Wu W."/>
            <person name="Zeng X."/>
            <person name="Tu M."/>
            <person name="Wang X."/>
            <person name="Huang H."/>
        </authorList>
    </citation>
    <scope>NUCLEOTIDE SEQUENCE [LARGE SCALE GENOMIC DNA]</scope>
    <source>
        <strain evidence="7">MT/VB/25A 57/8</strain>
    </source>
</reference>
<evidence type="ECO:0000313" key="7">
    <source>
        <dbReference type="EMBL" id="KAJ9174965.1"/>
    </source>
</evidence>
<dbReference type="InterPro" id="IPR036093">
    <property type="entry name" value="NAC_dom_sf"/>
</dbReference>
<proteinExistence type="predicted"/>
<name>A0ABQ9M698_HEVBR</name>
<accession>A0ABQ9M698</accession>
<evidence type="ECO:0000259" key="6">
    <source>
        <dbReference type="PROSITE" id="PS51005"/>
    </source>
</evidence>
<feature type="region of interest" description="Disordered" evidence="5">
    <location>
        <begin position="99"/>
        <end position="126"/>
    </location>
</feature>
<feature type="region of interest" description="Disordered" evidence="5">
    <location>
        <begin position="194"/>
        <end position="224"/>
    </location>
</feature>